<evidence type="ECO:0000313" key="2">
    <source>
        <dbReference type="Proteomes" id="UP000671879"/>
    </source>
</evidence>
<dbReference type="SUPFAM" id="SSF160527">
    <property type="entry name" value="V-type ATPase subunit E-like"/>
    <property type="match status" value="1"/>
</dbReference>
<dbReference type="AlphaFoldDB" id="A0A9Q7EV50"/>
<protein>
    <submittedName>
        <fullName evidence="1">ATPase</fullName>
    </submittedName>
</protein>
<proteinExistence type="predicted"/>
<keyword evidence="2" id="KW-1185">Reference proteome</keyword>
<name>A0A9Q7EV50_9BACT</name>
<dbReference type="Gene3D" id="3.30.2320.30">
    <property type="entry name" value="ATP synthase, E subunit, C-terminal"/>
    <property type="match status" value="1"/>
</dbReference>
<reference evidence="2" key="1">
    <citation type="submission" date="2021-04" db="EMBL/GenBank/DDBJ databases">
        <title>A novel Synergistetes isolate from a pyrite-forming mixed culture.</title>
        <authorList>
            <person name="Bunk B."/>
            <person name="Sproer C."/>
            <person name="Spring S."/>
            <person name="Pester M."/>
        </authorList>
    </citation>
    <scope>NUCLEOTIDE SEQUENCE [LARGE SCALE GENOMIC DNA]</scope>
    <source>
        <strain evidence="2">J.5.4.2-T.3.5.2</strain>
    </source>
</reference>
<evidence type="ECO:0000313" key="1">
    <source>
        <dbReference type="EMBL" id="QTX31719.1"/>
    </source>
</evidence>
<accession>A0A9Q7EV50</accession>
<dbReference type="RefSeq" id="WP_274372894.1">
    <property type="nucleotide sequence ID" value="NZ_CP072943.1"/>
</dbReference>
<dbReference type="EMBL" id="CP072943">
    <property type="protein sequence ID" value="QTX31719.1"/>
    <property type="molecule type" value="Genomic_DNA"/>
</dbReference>
<dbReference type="InterPro" id="IPR038495">
    <property type="entry name" value="ATPase_E_C"/>
</dbReference>
<gene>
    <name evidence="1" type="ORF">KAR29_10225</name>
</gene>
<dbReference type="Proteomes" id="UP000671879">
    <property type="component" value="Chromosome"/>
</dbReference>
<sequence length="204" mass="22655">MREQEGGKVGALRDLLLDRADSQKEALVHSAEAEAEAWKKAEEARLEQQVALIVDEAQARAQDIRRRQLAAMERERSLERIRLQNLLLDEGVRRLEEALVALSSRPDFDDILFGLALEAISSLPGADSLVLRPGPKEKPHVAGLMRRLSEALPSIRFEASPEAAPILGGLWIETSDGRRRVPADWHSKAGELRERLAEALLAAH</sequence>
<organism evidence="1 2">
    <name type="scientific">Aminithiophilus ramosus</name>
    <dbReference type="NCBI Taxonomy" id="3029084"/>
    <lineage>
        <taxon>Bacteria</taxon>
        <taxon>Thermotogati</taxon>
        <taxon>Synergistota</taxon>
        <taxon>Synergistia</taxon>
        <taxon>Synergistales</taxon>
        <taxon>Aminithiophilaceae</taxon>
        <taxon>Aminithiophilus</taxon>
    </lineage>
</organism>
<dbReference type="KEGG" id="aram:KAR29_10225"/>